<dbReference type="Proteomes" id="UP000477722">
    <property type="component" value="Unassembled WGS sequence"/>
</dbReference>
<comment type="caution">
    <text evidence="2">The sequence shown here is derived from an EMBL/GenBank/DDBJ whole genome shotgun (WGS) entry which is preliminary data.</text>
</comment>
<organism evidence="2 3">
    <name type="scientific">Streptomyces boncukensis</name>
    <dbReference type="NCBI Taxonomy" id="2711219"/>
    <lineage>
        <taxon>Bacteria</taxon>
        <taxon>Bacillati</taxon>
        <taxon>Actinomycetota</taxon>
        <taxon>Actinomycetes</taxon>
        <taxon>Kitasatosporales</taxon>
        <taxon>Streptomycetaceae</taxon>
        <taxon>Streptomyces</taxon>
    </lineage>
</organism>
<evidence type="ECO:0008006" key="4">
    <source>
        <dbReference type="Google" id="ProtNLM"/>
    </source>
</evidence>
<dbReference type="EMBL" id="JAAKZZ010000358">
    <property type="protein sequence ID" value="NGO71820.1"/>
    <property type="molecule type" value="Genomic_DNA"/>
</dbReference>
<feature type="compositionally biased region" description="Gly residues" evidence="1">
    <location>
        <begin position="118"/>
        <end position="136"/>
    </location>
</feature>
<dbReference type="AlphaFoldDB" id="A0A6G4X4L7"/>
<proteinExistence type="predicted"/>
<reference evidence="2 3" key="1">
    <citation type="submission" date="2020-02" db="EMBL/GenBank/DDBJ databases">
        <title>Whole-genome analyses of novel actinobacteria.</title>
        <authorList>
            <person name="Sahin N."/>
            <person name="Tatar D."/>
        </authorList>
    </citation>
    <scope>NUCLEOTIDE SEQUENCE [LARGE SCALE GENOMIC DNA]</scope>
    <source>
        <strain evidence="2 3">SB3404</strain>
    </source>
</reference>
<keyword evidence="3" id="KW-1185">Reference proteome</keyword>
<feature type="compositionally biased region" description="Low complexity" evidence="1">
    <location>
        <begin position="150"/>
        <end position="162"/>
    </location>
</feature>
<evidence type="ECO:0000256" key="1">
    <source>
        <dbReference type="SAM" id="MobiDB-lite"/>
    </source>
</evidence>
<dbReference type="RefSeq" id="WP_165301447.1">
    <property type="nucleotide sequence ID" value="NZ_JAAKZZ010000358.1"/>
</dbReference>
<protein>
    <recommendedName>
        <fullName evidence="4">FHA domain-containing protein</fullName>
    </recommendedName>
</protein>
<evidence type="ECO:0000313" key="3">
    <source>
        <dbReference type="Proteomes" id="UP000477722"/>
    </source>
</evidence>
<feature type="region of interest" description="Disordered" evidence="1">
    <location>
        <begin position="108"/>
        <end position="167"/>
    </location>
</feature>
<name>A0A6G4X4L7_9ACTN</name>
<accession>A0A6G4X4L7</accession>
<evidence type="ECO:0000313" key="2">
    <source>
        <dbReference type="EMBL" id="NGO71820.1"/>
    </source>
</evidence>
<gene>
    <name evidence="2" type="ORF">G5C65_26415</name>
</gene>
<sequence length="277" mass="28471">MFSVIVVPDGCRSPAGQHRLEPGQTLRFGRAAPADAGLAIPHPRVPRAAGEITATGAFWVLSNFSRDLTYLIADPEGEGEHLSVGPGRADAPVPFEFARVTLADGERSAAGRAPAYGTGQGPYAGAGRGEGRGAGRPGFDVLAPRHDYLGAPDTGDGAGTAPEEPLPVPFPLDHSRRYFLVLAALCEPRLRGGAPDAPPPGVAELGARLRGVWPGVSAAAVAWNLGYLALKLRVPLPGGVGGDGAGVEAREALAALALRLDLVREEQLGVLDGQVAV</sequence>